<dbReference type="Pfam" id="PF12686">
    <property type="entry name" value="DUF3800"/>
    <property type="match status" value="1"/>
</dbReference>
<proteinExistence type="predicted"/>
<reference evidence="1 2" key="1">
    <citation type="submission" date="2020-07" db="EMBL/GenBank/DDBJ databases">
        <title>Genomic Encyclopedia of Type Strains, Phase IV (KMG-V): Genome sequencing to study the core and pangenomes of soil and plant-associated prokaryotes.</title>
        <authorList>
            <person name="Whitman W."/>
        </authorList>
    </citation>
    <scope>NUCLEOTIDE SEQUENCE [LARGE SCALE GENOMIC DNA]</scope>
    <source>
        <strain evidence="1 2">M8UP22</strain>
    </source>
</reference>
<evidence type="ECO:0000313" key="1">
    <source>
        <dbReference type="EMBL" id="NYF88064.1"/>
    </source>
</evidence>
<comment type="caution">
    <text evidence="1">The sequence shown here is derived from an EMBL/GenBank/DDBJ whole genome shotgun (WGS) entry which is preliminary data.</text>
</comment>
<evidence type="ECO:0000313" key="2">
    <source>
        <dbReference type="Proteomes" id="UP000564385"/>
    </source>
</evidence>
<protein>
    <submittedName>
        <fullName evidence="1">F0F1-type ATP synthase epsilon subunit</fullName>
    </submittedName>
</protein>
<sequence length="261" mass="30249">MLILKCYIDDSKDSKQEKVFVSAGFLANKIDWSHLTDEWNRCLIRHGIAYYKTSEYKMMKGQFERFRSVGRTTAKQIKAELQQIVKNHHQTIAGVAVAVNVQDYLKVCLRPEAKSIFSKNTYHRALESLVFQTCKKVRRDLGRKIQIAFVHDEGDDYPELLLLYKDFKKKNPKTAKMMAGFTIQDDKITPALQMADMIANNIQRKAVKSLEAGKLNKEEFEMHENIVIARIMNEEYMLNMLKRVLIIRGQPVPADLENYLG</sequence>
<dbReference type="InterPro" id="IPR024524">
    <property type="entry name" value="DUF3800"/>
</dbReference>
<accession>A0A852VC71</accession>
<organism evidence="1 2">
    <name type="scientific">Tunturiibacter lichenicola</name>
    <dbReference type="NCBI Taxonomy" id="2051959"/>
    <lineage>
        <taxon>Bacteria</taxon>
        <taxon>Pseudomonadati</taxon>
        <taxon>Acidobacteriota</taxon>
        <taxon>Terriglobia</taxon>
        <taxon>Terriglobales</taxon>
        <taxon>Acidobacteriaceae</taxon>
        <taxon>Tunturiibacter</taxon>
    </lineage>
</organism>
<dbReference type="AlphaFoldDB" id="A0A852VC71"/>
<dbReference type="EMBL" id="JACCCU010000001">
    <property type="protein sequence ID" value="NYF88064.1"/>
    <property type="molecule type" value="Genomic_DNA"/>
</dbReference>
<name>A0A852VC71_9BACT</name>
<gene>
    <name evidence="1" type="ORF">HDF08_000131</name>
</gene>
<dbReference type="Proteomes" id="UP000564385">
    <property type="component" value="Unassembled WGS sequence"/>
</dbReference>